<dbReference type="PRINTS" id="PR00465">
    <property type="entry name" value="EP450IV"/>
</dbReference>
<dbReference type="GO" id="GO:0004497">
    <property type="term" value="F:monooxygenase activity"/>
    <property type="evidence" value="ECO:0007669"/>
    <property type="project" value="UniProtKB-KW"/>
</dbReference>
<accession>A0A9P9J3N7</accession>
<sequence>MGVLASLSSAASFLAFWQVALFAIIIRMLWNRYGTGLSHVPGPFLQSVTQLVRVYHIWTQRGQEYDMALHRRYGPIVRLGPRLISVNNPGDMSTIYGVTTKFYKSSFYDPSTPYDEEGIVPDPFVLKDKAMHSRMKRNSSNAYSMSSLIQLEPYFDEISARLFQILDQHADKQDKVVDFGDLLHRFSMDAVFMLTFGQTMQFLEKGDENNVLAAFDVIMPYMSTIGQIPWLDKFLAGNPIGARIILGNMRFEDGLMEIATSQVERFKADLKKRPADAPCTFVQRLLLNQIAHPESLTQREIVTHALGNITAGSDTTSTTMRSIIYYCLKNPETYRKLCEEVRTFCTLPVTFASAKDLPYLDAVIKEALRIHPPMAIMLGRTVPKGGATIGGYHMPEGTELGMNAWILQRDPQVFPDPESWKPERWLTDDVDHLSQMKKSFFAFGGGQHICSGRHISTMEITKLIPSLLIKYDLELAYPDRSWTYKSTMLAIQKGLYITLTKRNGSE</sequence>
<keyword evidence="4 7" id="KW-0479">Metal-binding</keyword>
<comment type="caution">
    <text evidence="8">The sequence shown here is derived from an EMBL/GenBank/DDBJ whole genome shotgun (WGS) entry which is preliminary data.</text>
</comment>
<reference evidence="8" key="1">
    <citation type="journal article" date="2021" name="Nat. Commun.">
        <title>Genetic determinants of endophytism in the Arabidopsis root mycobiome.</title>
        <authorList>
            <person name="Mesny F."/>
            <person name="Miyauchi S."/>
            <person name="Thiergart T."/>
            <person name="Pickel B."/>
            <person name="Atanasova L."/>
            <person name="Karlsson M."/>
            <person name="Huettel B."/>
            <person name="Barry K.W."/>
            <person name="Haridas S."/>
            <person name="Chen C."/>
            <person name="Bauer D."/>
            <person name="Andreopoulos W."/>
            <person name="Pangilinan J."/>
            <person name="LaButti K."/>
            <person name="Riley R."/>
            <person name="Lipzen A."/>
            <person name="Clum A."/>
            <person name="Drula E."/>
            <person name="Henrissat B."/>
            <person name="Kohler A."/>
            <person name="Grigoriev I.V."/>
            <person name="Martin F.M."/>
            <person name="Hacquard S."/>
        </authorList>
    </citation>
    <scope>NUCLEOTIDE SEQUENCE</scope>
    <source>
        <strain evidence="8">MPI-CAGE-AT-0147</strain>
    </source>
</reference>
<dbReference type="AlphaFoldDB" id="A0A9P9J3N7"/>
<dbReference type="EMBL" id="JAGMUV010000011">
    <property type="protein sequence ID" value="KAH7140885.1"/>
    <property type="molecule type" value="Genomic_DNA"/>
</dbReference>
<dbReference type="Pfam" id="PF00067">
    <property type="entry name" value="p450"/>
    <property type="match status" value="1"/>
</dbReference>
<keyword evidence="6" id="KW-0560">Oxidoreductase</keyword>
<proteinExistence type="inferred from homology"/>
<dbReference type="GO" id="GO:0016705">
    <property type="term" value="F:oxidoreductase activity, acting on paired donors, with incorporation or reduction of molecular oxygen"/>
    <property type="evidence" value="ECO:0007669"/>
    <property type="project" value="InterPro"/>
</dbReference>
<evidence type="ECO:0000256" key="4">
    <source>
        <dbReference type="ARBA" id="ARBA00022723"/>
    </source>
</evidence>
<evidence type="ECO:0000256" key="6">
    <source>
        <dbReference type="ARBA" id="ARBA00023033"/>
    </source>
</evidence>
<dbReference type="GO" id="GO:0005506">
    <property type="term" value="F:iron ion binding"/>
    <property type="evidence" value="ECO:0007669"/>
    <property type="project" value="InterPro"/>
</dbReference>
<evidence type="ECO:0000313" key="8">
    <source>
        <dbReference type="EMBL" id="KAH7140885.1"/>
    </source>
</evidence>
<dbReference type="InterPro" id="IPR036396">
    <property type="entry name" value="Cyt_P450_sf"/>
</dbReference>
<dbReference type="Gene3D" id="1.10.630.10">
    <property type="entry name" value="Cytochrome P450"/>
    <property type="match status" value="1"/>
</dbReference>
<dbReference type="InterPro" id="IPR001128">
    <property type="entry name" value="Cyt_P450"/>
</dbReference>
<dbReference type="CDD" id="cd11060">
    <property type="entry name" value="CYP57A1-like"/>
    <property type="match status" value="1"/>
</dbReference>
<evidence type="ECO:0000256" key="7">
    <source>
        <dbReference type="PIRSR" id="PIRSR602403-1"/>
    </source>
</evidence>
<dbReference type="InterPro" id="IPR002403">
    <property type="entry name" value="Cyt_P450_E_grp-IV"/>
</dbReference>
<keyword evidence="5 7" id="KW-0408">Iron</keyword>
<evidence type="ECO:0000256" key="3">
    <source>
        <dbReference type="ARBA" id="ARBA00022617"/>
    </source>
</evidence>
<dbReference type="PANTHER" id="PTHR24305">
    <property type="entry name" value="CYTOCHROME P450"/>
    <property type="match status" value="1"/>
</dbReference>
<dbReference type="SUPFAM" id="SSF48264">
    <property type="entry name" value="Cytochrome P450"/>
    <property type="match status" value="1"/>
</dbReference>
<gene>
    <name evidence="8" type="ORF">EDB81DRAFT_900382</name>
</gene>
<feature type="binding site" description="axial binding residue" evidence="7">
    <location>
        <position position="450"/>
    </location>
    <ligand>
        <name>heme</name>
        <dbReference type="ChEBI" id="CHEBI:30413"/>
    </ligand>
    <ligandPart>
        <name>Fe</name>
        <dbReference type="ChEBI" id="CHEBI:18248"/>
    </ligandPart>
</feature>
<evidence type="ECO:0000313" key="9">
    <source>
        <dbReference type="Proteomes" id="UP000738349"/>
    </source>
</evidence>
<dbReference type="Proteomes" id="UP000738349">
    <property type="component" value="Unassembled WGS sequence"/>
</dbReference>
<evidence type="ECO:0000256" key="2">
    <source>
        <dbReference type="ARBA" id="ARBA00010617"/>
    </source>
</evidence>
<keyword evidence="9" id="KW-1185">Reference proteome</keyword>
<keyword evidence="6" id="KW-0503">Monooxygenase</keyword>
<dbReference type="PRINTS" id="PR00385">
    <property type="entry name" value="P450"/>
</dbReference>
<dbReference type="OrthoDB" id="3934656at2759"/>
<dbReference type="PANTHER" id="PTHR24305:SF232">
    <property type="entry name" value="P450, PUTATIVE (EUROFUNG)-RELATED"/>
    <property type="match status" value="1"/>
</dbReference>
<keyword evidence="3 7" id="KW-0349">Heme</keyword>
<comment type="similarity">
    <text evidence="2">Belongs to the cytochrome P450 family.</text>
</comment>
<name>A0A9P9J3N7_9HYPO</name>
<dbReference type="InterPro" id="IPR050121">
    <property type="entry name" value="Cytochrome_P450_monoxygenase"/>
</dbReference>
<protein>
    <submittedName>
        <fullName evidence="8">Cytochrome P450 oxidoreductase</fullName>
    </submittedName>
</protein>
<comment type="cofactor">
    <cofactor evidence="1 7">
        <name>heme</name>
        <dbReference type="ChEBI" id="CHEBI:30413"/>
    </cofactor>
</comment>
<dbReference type="GO" id="GO:0020037">
    <property type="term" value="F:heme binding"/>
    <property type="evidence" value="ECO:0007669"/>
    <property type="project" value="InterPro"/>
</dbReference>
<evidence type="ECO:0000256" key="1">
    <source>
        <dbReference type="ARBA" id="ARBA00001971"/>
    </source>
</evidence>
<organism evidence="8 9">
    <name type="scientific">Dactylonectria macrodidyma</name>
    <dbReference type="NCBI Taxonomy" id="307937"/>
    <lineage>
        <taxon>Eukaryota</taxon>
        <taxon>Fungi</taxon>
        <taxon>Dikarya</taxon>
        <taxon>Ascomycota</taxon>
        <taxon>Pezizomycotina</taxon>
        <taxon>Sordariomycetes</taxon>
        <taxon>Hypocreomycetidae</taxon>
        <taxon>Hypocreales</taxon>
        <taxon>Nectriaceae</taxon>
        <taxon>Dactylonectria</taxon>
    </lineage>
</organism>
<evidence type="ECO:0000256" key="5">
    <source>
        <dbReference type="ARBA" id="ARBA00023004"/>
    </source>
</evidence>